<sequence length="162" mass="17746">PYSPTRKAVHFNSANNITPLHCDQNAKDQEYLLLSSSSSISGSTSAATATTTTTTTTTEIPIHFGDESANKTTITDNEKTVTDSLSFPLLAERAGIKFKLGVLFITLVVALLIGLAFSIILVTQLFNNNHYRQSLSEIMNRKNQHHSTLLQPQHITATMTKL</sequence>
<dbReference type="EMBL" id="CAJNOK010072787">
    <property type="protein sequence ID" value="CAF1667026.1"/>
    <property type="molecule type" value="Genomic_DNA"/>
</dbReference>
<feature type="non-terminal residue" evidence="2">
    <location>
        <position position="162"/>
    </location>
</feature>
<comment type="caution">
    <text evidence="2">The sequence shown here is derived from an EMBL/GenBank/DDBJ whole genome shotgun (WGS) entry which is preliminary data.</text>
</comment>
<name>A0A8S2GA17_9BILA</name>
<feature type="transmembrane region" description="Helical" evidence="1">
    <location>
        <begin position="100"/>
        <end position="126"/>
    </location>
</feature>
<protein>
    <submittedName>
        <fullName evidence="2">Uncharacterized protein</fullName>
    </submittedName>
</protein>
<feature type="non-terminal residue" evidence="2">
    <location>
        <position position="1"/>
    </location>
</feature>
<dbReference type="EMBL" id="CAJOBA010105223">
    <property type="protein sequence ID" value="CAF4534668.1"/>
    <property type="molecule type" value="Genomic_DNA"/>
</dbReference>
<dbReference type="Proteomes" id="UP000682733">
    <property type="component" value="Unassembled WGS sequence"/>
</dbReference>
<keyword evidence="1" id="KW-1133">Transmembrane helix</keyword>
<accession>A0A8S2GA17</accession>
<organism evidence="2 4">
    <name type="scientific">Didymodactylos carnosus</name>
    <dbReference type="NCBI Taxonomy" id="1234261"/>
    <lineage>
        <taxon>Eukaryota</taxon>
        <taxon>Metazoa</taxon>
        <taxon>Spiralia</taxon>
        <taxon>Gnathifera</taxon>
        <taxon>Rotifera</taxon>
        <taxon>Eurotatoria</taxon>
        <taxon>Bdelloidea</taxon>
        <taxon>Philodinida</taxon>
        <taxon>Philodinidae</taxon>
        <taxon>Didymodactylos</taxon>
    </lineage>
</organism>
<evidence type="ECO:0000313" key="4">
    <source>
        <dbReference type="Proteomes" id="UP000677228"/>
    </source>
</evidence>
<evidence type="ECO:0000313" key="3">
    <source>
        <dbReference type="EMBL" id="CAF4534668.1"/>
    </source>
</evidence>
<reference evidence="2" key="1">
    <citation type="submission" date="2021-02" db="EMBL/GenBank/DDBJ databases">
        <authorList>
            <person name="Nowell W R."/>
        </authorList>
    </citation>
    <scope>NUCLEOTIDE SEQUENCE</scope>
</reference>
<proteinExistence type="predicted"/>
<gene>
    <name evidence="2" type="ORF">OVA965_LOCUS45554</name>
    <name evidence="3" type="ORF">TMI583_LOCUS49165</name>
</gene>
<keyword evidence="1" id="KW-0812">Transmembrane</keyword>
<evidence type="ECO:0000256" key="1">
    <source>
        <dbReference type="SAM" id="Phobius"/>
    </source>
</evidence>
<evidence type="ECO:0000313" key="2">
    <source>
        <dbReference type="EMBL" id="CAF1667026.1"/>
    </source>
</evidence>
<keyword evidence="1" id="KW-0472">Membrane</keyword>
<dbReference type="AlphaFoldDB" id="A0A8S2GA17"/>
<dbReference type="Proteomes" id="UP000677228">
    <property type="component" value="Unassembled WGS sequence"/>
</dbReference>